<protein>
    <submittedName>
        <fullName evidence="2">Uncharacterized protein</fullName>
    </submittedName>
</protein>
<comment type="caution">
    <text evidence="2">The sequence shown here is derived from an EMBL/GenBank/DDBJ whole genome shotgun (WGS) entry which is preliminary data.</text>
</comment>
<dbReference type="OrthoDB" id="5988648at2759"/>
<keyword evidence="1" id="KW-0732">Signal</keyword>
<proteinExistence type="predicted"/>
<name>A0A2B4RUY7_STYPI</name>
<sequence>MPGRLHSALSLILVLGLEQGSSSVLNDPGRFEGDIYTIDELNDLDMEQKQDSVPADVCTKIKAEFKDVEKKSMAEARREKPDSYRRGRKVAYTFSVTKYFQILQHCKSSLADDSKVFRTLQNEACVNRAIGDICKKSNVLNLLGIAARGRKGDTPNLEVEYDEGSTD</sequence>
<dbReference type="AlphaFoldDB" id="A0A2B4RUY7"/>
<evidence type="ECO:0000313" key="3">
    <source>
        <dbReference type="Proteomes" id="UP000225706"/>
    </source>
</evidence>
<gene>
    <name evidence="2" type="ORF">AWC38_SpisGene15498</name>
</gene>
<dbReference type="Proteomes" id="UP000225706">
    <property type="component" value="Unassembled WGS sequence"/>
</dbReference>
<dbReference type="EMBL" id="LSMT01000332">
    <property type="protein sequence ID" value="PFX20065.1"/>
    <property type="molecule type" value="Genomic_DNA"/>
</dbReference>
<accession>A0A2B4RUY7</accession>
<feature type="chain" id="PRO_5012947937" evidence="1">
    <location>
        <begin position="24"/>
        <end position="167"/>
    </location>
</feature>
<evidence type="ECO:0000256" key="1">
    <source>
        <dbReference type="SAM" id="SignalP"/>
    </source>
</evidence>
<keyword evidence="3" id="KW-1185">Reference proteome</keyword>
<evidence type="ECO:0000313" key="2">
    <source>
        <dbReference type="EMBL" id="PFX20065.1"/>
    </source>
</evidence>
<organism evidence="2 3">
    <name type="scientific">Stylophora pistillata</name>
    <name type="common">Smooth cauliflower coral</name>
    <dbReference type="NCBI Taxonomy" id="50429"/>
    <lineage>
        <taxon>Eukaryota</taxon>
        <taxon>Metazoa</taxon>
        <taxon>Cnidaria</taxon>
        <taxon>Anthozoa</taxon>
        <taxon>Hexacorallia</taxon>
        <taxon>Scleractinia</taxon>
        <taxon>Astrocoeniina</taxon>
        <taxon>Pocilloporidae</taxon>
        <taxon>Stylophora</taxon>
    </lineage>
</organism>
<reference evidence="3" key="1">
    <citation type="journal article" date="2017" name="bioRxiv">
        <title>Comparative analysis of the genomes of Stylophora pistillata and Acropora digitifera provides evidence for extensive differences between species of corals.</title>
        <authorList>
            <person name="Voolstra C.R."/>
            <person name="Li Y."/>
            <person name="Liew Y.J."/>
            <person name="Baumgarten S."/>
            <person name="Zoccola D."/>
            <person name="Flot J.-F."/>
            <person name="Tambutte S."/>
            <person name="Allemand D."/>
            <person name="Aranda M."/>
        </authorList>
    </citation>
    <scope>NUCLEOTIDE SEQUENCE [LARGE SCALE GENOMIC DNA]</scope>
</reference>
<feature type="signal peptide" evidence="1">
    <location>
        <begin position="1"/>
        <end position="23"/>
    </location>
</feature>